<dbReference type="Gene3D" id="6.10.250.3410">
    <property type="entry name" value="DBF zinc finger"/>
    <property type="match status" value="1"/>
</dbReference>
<dbReference type="PANTHER" id="PTHR15375">
    <property type="entry name" value="ACTIVATOR OF S-PHASE KINASE-RELATED"/>
    <property type="match status" value="1"/>
</dbReference>
<feature type="region of interest" description="Disordered" evidence="5">
    <location>
        <begin position="743"/>
        <end position="764"/>
    </location>
</feature>
<keyword evidence="1" id="KW-0479">Metal-binding</keyword>
<dbReference type="GO" id="GO:1901987">
    <property type="term" value="P:regulation of cell cycle phase transition"/>
    <property type="evidence" value="ECO:0007669"/>
    <property type="project" value="TreeGrafter"/>
</dbReference>
<feature type="region of interest" description="Disordered" evidence="5">
    <location>
        <begin position="1"/>
        <end position="31"/>
    </location>
</feature>
<feature type="region of interest" description="Disordered" evidence="5">
    <location>
        <begin position="945"/>
        <end position="967"/>
    </location>
</feature>
<feature type="compositionally biased region" description="Pro residues" evidence="5">
    <location>
        <begin position="685"/>
        <end position="700"/>
    </location>
</feature>
<keyword evidence="3" id="KW-0862">Zinc</keyword>
<organism evidence="7 8">
    <name type="scientific">Wallemia mellicola (strain ATCC MYA-4683 / CBS 633.66)</name>
    <name type="common">Wallemia sebi (CBS 633.66)</name>
    <dbReference type="NCBI Taxonomy" id="671144"/>
    <lineage>
        <taxon>Eukaryota</taxon>
        <taxon>Fungi</taxon>
        <taxon>Dikarya</taxon>
        <taxon>Basidiomycota</taxon>
        <taxon>Wallemiomycotina</taxon>
        <taxon>Wallemiomycetes</taxon>
        <taxon>Wallemiales</taxon>
        <taxon>Wallemiaceae</taxon>
        <taxon>Wallemia</taxon>
    </lineage>
</organism>
<feature type="compositionally biased region" description="Acidic residues" evidence="5">
    <location>
        <begin position="341"/>
        <end position="360"/>
    </location>
</feature>
<dbReference type="InterPro" id="IPR038545">
    <property type="entry name" value="Znf_DBF_sf"/>
</dbReference>
<dbReference type="Proteomes" id="UP000005242">
    <property type="component" value="Unassembled WGS sequence"/>
</dbReference>
<dbReference type="InParanoid" id="I4Y7B3"/>
<dbReference type="InterPro" id="IPR006572">
    <property type="entry name" value="Znf_DBF"/>
</dbReference>
<dbReference type="KEGG" id="wse:WALSEDRAFT_61225"/>
<dbReference type="OrthoDB" id="21380at2759"/>
<dbReference type="EMBL" id="JH668244">
    <property type="protein sequence ID" value="EIM19855.1"/>
    <property type="molecule type" value="Genomic_DNA"/>
</dbReference>
<dbReference type="PROSITE" id="PS51265">
    <property type="entry name" value="ZF_DBF4"/>
    <property type="match status" value="1"/>
</dbReference>
<sequence>MDDQFKRPTAGKKRSLDVQQSTSKRPKVDKPEKHIEDYMKKWIKAFKNIVLHFDKPEDIALKNEIIFMSRILGARVENFFSRKVTHVITSRQISKDSSVVKSPPTEKENQPKLNRQATPTYGEQTVVKSNYVMFDSNNQRTQSIVDTQPKNPFLDGSQQNDLLLKAQEFKMKVWSFGKIYNMLDFIFGNSPELKSVYKNLKSDRRARKEQEVTLKALLTKEKLQGTTERDRSVRTQDFYYFHRNIKYILVEDTESIYRPILIQEYAQPRSHEEPSWPILFACRDERNPFQKYYQNETPFDGKCFASRNWGMREHVNYILEAQLSRLVKQGVITMESPVQKDEEEQAEDPPEAGKAEEDDAYVAASGNSVTITSNTATSQAASRHMQHRDKRVSQFDRRITEHRPKTAHPRASLEIPPSSSKYIVQQSLGKASDASPAASTSRRVSEQSANTSLEQRRGSKSKPIVENGATPTNAAQALLRAREHSIHLPQESVVRRKSNDKFEEHVNALKNRSGEVSKERRVSGSKDVQESPPPKEILATKEARAAFKEVVPKRDIPKKENTIIEKPKPEETAKLTNEFKEPVKPSQPAKASKEEPETSISKETATLYQEMEKLQAKEKHKERLSRRHENLKPGYCEICRIKFDDFNKHVNSNKHKKQSTDPKIWSSIDLLLRYTARPLAKATEKPPPSPATKLSPPPSPKKLRRYENDEKEEVIVHNDIQNTVSNTQEPLLAESTFIQNSQATTAGGAPQTTQSQESSKRSQEVVKKADCFEIAQEGVQPPNEDDMQEFDQIEDYYRDGFYSNYDQQQLQQQEDIELLNSQWDELQSVINMEHDLPKAISHDSITREDVLNFIEGDNTATREYNNTVQAYEDGDGYVEEDQLEEMAPNMPAKETSPETAEVQRSFDVFEGQPIYETQNKSPLNHNGGSIDWINTLTEVFKQHLSEPNDQPHSHHQSSSHSLIEHLA</sequence>
<dbReference type="InterPro" id="IPR055116">
    <property type="entry name" value="DBF4_BRCT"/>
</dbReference>
<dbReference type="GO" id="GO:0043539">
    <property type="term" value="F:protein serine/threonine kinase activator activity"/>
    <property type="evidence" value="ECO:0007669"/>
    <property type="project" value="TreeGrafter"/>
</dbReference>
<evidence type="ECO:0000313" key="7">
    <source>
        <dbReference type="EMBL" id="EIM19855.1"/>
    </source>
</evidence>
<dbReference type="Pfam" id="PF08630">
    <property type="entry name" value="Dfp1_Him1_M"/>
    <property type="match status" value="1"/>
</dbReference>
<feature type="region of interest" description="Disordered" evidence="5">
    <location>
        <begin position="681"/>
        <end position="704"/>
    </location>
</feature>
<feature type="compositionally biased region" description="Low complexity" evidence="5">
    <location>
        <begin position="743"/>
        <end position="756"/>
    </location>
</feature>
<dbReference type="AlphaFoldDB" id="I4Y7B3"/>
<dbReference type="GO" id="GO:0010571">
    <property type="term" value="P:positive regulation of nuclear cell cycle DNA replication"/>
    <property type="evidence" value="ECO:0007669"/>
    <property type="project" value="TreeGrafter"/>
</dbReference>
<accession>I4Y7B3</accession>
<evidence type="ECO:0000256" key="5">
    <source>
        <dbReference type="SAM" id="MobiDB-lite"/>
    </source>
</evidence>
<dbReference type="HOGENOM" id="CLU_306339_0_0_1"/>
<feature type="domain" description="DBF4-type" evidence="6">
    <location>
        <begin position="629"/>
        <end position="678"/>
    </location>
</feature>
<proteinExistence type="predicted"/>
<feature type="compositionally biased region" description="Basic and acidic residues" evidence="5">
    <location>
        <begin position="493"/>
        <end position="529"/>
    </location>
</feature>
<dbReference type="InterPro" id="IPR051590">
    <property type="entry name" value="Replication_Regulatory_Kinase"/>
</dbReference>
<dbReference type="GeneID" id="18474403"/>
<dbReference type="eggNOG" id="KOG4139">
    <property type="taxonomic scope" value="Eukaryota"/>
</dbReference>
<dbReference type="Gene3D" id="3.40.50.10190">
    <property type="entry name" value="BRCT domain"/>
    <property type="match status" value="1"/>
</dbReference>
<evidence type="ECO:0000259" key="6">
    <source>
        <dbReference type="PROSITE" id="PS51265"/>
    </source>
</evidence>
<keyword evidence="8" id="KW-1185">Reference proteome</keyword>
<dbReference type="RefSeq" id="XP_006959998.1">
    <property type="nucleotide sequence ID" value="XM_006959936.1"/>
</dbReference>
<dbReference type="CDD" id="cd00027">
    <property type="entry name" value="BRCT"/>
    <property type="match status" value="1"/>
</dbReference>
<dbReference type="SMART" id="SM00586">
    <property type="entry name" value="ZnF_DBF"/>
    <property type="match status" value="1"/>
</dbReference>
<dbReference type="GO" id="GO:0008270">
    <property type="term" value="F:zinc ion binding"/>
    <property type="evidence" value="ECO:0007669"/>
    <property type="project" value="UniProtKB-KW"/>
</dbReference>
<evidence type="ECO:0000256" key="2">
    <source>
        <dbReference type="ARBA" id="ARBA00022771"/>
    </source>
</evidence>
<feature type="compositionally biased region" description="Basic and acidic residues" evidence="5">
    <location>
        <begin position="538"/>
        <end position="583"/>
    </location>
</feature>
<feature type="compositionally biased region" description="Polar residues" evidence="5">
    <location>
        <begin position="417"/>
        <end position="429"/>
    </location>
</feature>
<reference evidence="7 8" key="1">
    <citation type="journal article" date="2012" name="Fungal Genet. Biol.">
        <title>The genome of the xerotolerant mold Wallemia sebi reveals adaptations to osmotic stress and suggests cryptic sexual reproduction.</title>
        <authorList>
            <person name="Padamsee M."/>
            <person name="Kumar T.K.A."/>
            <person name="Riley R."/>
            <person name="Binder M."/>
            <person name="Boyd A."/>
            <person name="Calvo A.M."/>
            <person name="Furukawa K."/>
            <person name="Hesse C."/>
            <person name="Hohmann S."/>
            <person name="James T.Y."/>
            <person name="LaButti K."/>
            <person name="Lapidus A."/>
            <person name="Lindquist E."/>
            <person name="Lucas S."/>
            <person name="Miller K."/>
            <person name="Shantappa S."/>
            <person name="Grigoriev I.V."/>
            <person name="Hibbett D.S."/>
            <person name="McLaughlin D.J."/>
            <person name="Spatafora J.W."/>
            <person name="Aime M.C."/>
        </authorList>
    </citation>
    <scope>NUCLEOTIDE SEQUENCE [LARGE SCALE GENOMIC DNA]</scope>
    <source>
        <strain evidence="8">ATCC MYA-4683 / CBS 633.66</strain>
    </source>
</reference>
<evidence type="ECO:0000256" key="1">
    <source>
        <dbReference type="ARBA" id="ARBA00022723"/>
    </source>
</evidence>
<evidence type="ECO:0000256" key="3">
    <source>
        <dbReference type="ARBA" id="ARBA00022833"/>
    </source>
</evidence>
<feature type="region of interest" description="Disordered" evidence="5">
    <location>
        <begin position="95"/>
        <end position="115"/>
    </location>
</feature>
<feature type="compositionally biased region" description="Basic and acidic residues" evidence="5">
    <location>
        <begin position="391"/>
        <end position="404"/>
    </location>
</feature>
<evidence type="ECO:0000313" key="8">
    <source>
        <dbReference type="Proteomes" id="UP000005242"/>
    </source>
</evidence>
<dbReference type="Pfam" id="PF22437">
    <property type="entry name" value="DBF4_BRCT"/>
    <property type="match status" value="1"/>
</dbReference>
<feature type="compositionally biased region" description="Polar residues" evidence="5">
    <location>
        <begin position="437"/>
        <end position="453"/>
    </location>
</feature>
<evidence type="ECO:0000256" key="4">
    <source>
        <dbReference type="PROSITE-ProRule" id="PRU00600"/>
    </source>
</evidence>
<dbReference type="FunCoup" id="I4Y7B3">
    <property type="interactions" value="77"/>
</dbReference>
<keyword evidence="2 4" id="KW-0863">Zinc-finger</keyword>
<feature type="region of interest" description="Disordered" evidence="5">
    <location>
        <begin position="335"/>
        <end position="604"/>
    </location>
</feature>
<name>I4Y7B3_WALMC</name>
<dbReference type="OMA" id="DRKHRKF"/>
<protein>
    <recommendedName>
        <fullName evidence="6">DBF4-type domain-containing protein</fullName>
    </recommendedName>
</protein>
<dbReference type="GO" id="GO:0003676">
    <property type="term" value="F:nucleic acid binding"/>
    <property type="evidence" value="ECO:0007669"/>
    <property type="project" value="InterPro"/>
</dbReference>
<dbReference type="STRING" id="671144.I4Y7B3"/>
<dbReference type="InterPro" id="IPR013939">
    <property type="entry name" value="Regulatory_Dfp1/Him1"/>
</dbReference>
<dbReference type="InterPro" id="IPR036420">
    <property type="entry name" value="BRCT_dom_sf"/>
</dbReference>
<feature type="compositionally biased region" description="Polar residues" evidence="5">
    <location>
        <begin position="365"/>
        <end position="381"/>
    </location>
</feature>
<dbReference type="PANTHER" id="PTHR15375:SF26">
    <property type="entry name" value="PROTEIN CHIFFON"/>
    <property type="match status" value="1"/>
</dbReference>
<dbReference type="Pfam" id="PF07535">
    <property type="entry name" value="zf-DBF"/>
    <property type="match status" value="1"/>
</dbReference>
<dbReference type="GO" id="GO:0031431">
    <property type="term" value="C:Dbf4-dependent protein kinase complex"/>
    <property type="evidence" value="ECO:0007669"/>
    <property type="project" value="TreeGrafter"/>
</dbReference>
<gene>
    <name evidence="7" type="ORF">WALSEDRAFT_61225</name>
</gene>